<dbReference type="SUPFAM" id="SSF54160">
    <property type="entry name" value="Chromo domain-like"/>
    <property type="match status" value="1"/>
</dbReference>
<name>A0AAW2UB09_SESRA</name>
<reference evidence="7" key="1">
    <citation type="submission" date="2020-06" db="EMBL/GenBank/DDBJ databases">
        <authorList>
            <person name="Li T."/>
            <person name="Hu X."/>
            <person name="Zhang T."/>
            <person name="Song X."/>
            <person name="Zhang H."/>
            <person name="Dai N."/>
            <person name="Sheng W."/>
            <person name="Hou X."/>
            <person name="Wei L."/>
        </authorList>
    </citation>
    <scope>NUCLEOTIDE SEQUENCE</scope>
    <source>
        <strain evidence="7">G02</strain>
        <tissue evidence="7">Leaf</tissue>
    </source>
</reference>
<comment type="subcellular location">
    <subcellularLocation>
        <location evidence="1">Nucleus</location>
    </subcellularLocation>
</comment>
<dbReference type="GO" id="GO:0005634">
    <property type="term" value="C:nucleus"/>
    <property type="evidence" value="ECO:0007669"/>
    <property type="project" value="UniProtKB-SubCell"/>
</dbReference>
<evidence type="ECO:0000256" key="1">
    <source>
        <dbReference type="ARBA" id="ARBA00004123"/>
    </source>
</evidence>
<evidence type="ECO:0000259" key="6">
    <source>
        <dbReference type="PROSITE" id="PS50013"/>
    </source>
</evidence>
<dbReference type="Gene3D" id="2.40.50.40">
    <property type="match status" value="1"/>
</dbReference>
<dbReference type="GO" id="GO:0042393">
    <property type="term" value="F:histone binding"/>
    <property type="evidence" value="ECO:0007669"/>
    <property type="project" value="TreeGrafter"/>
</dbReference>
<proteinExistence type="predicted"/>
<feature type="compositionally biased region" description="Basic and acidic residues" evidence="5">
    <location>
        <begin position="1"/>
        <end position="15"/>
    </location>
</feature>
<dbReference type="PANTHER" id="PTHR45623">
    <property type="entry name" value="CHROMODOMAIN-HELICASE-DNA-BINDING PROTEIN 3-RELATED-RELATED"/>
    <property type="match status" value="1"/>
</dbReference>
<dbReference type="Pfam" id="PF00176">
    <property type="entry name" value="SNF2-rel_dom"/>
    <property type="match status" value="1"/>
</dbReference>
<feature type="region of interest" description="Disordered" evidence="5">
    <location>
        <begin position="151"/>
        <end position="206"/>
    </location>
</feature>
<dbReference type="Gene3D" id="3.40.50.10810">
    <property type="entry name" value="Tandem AAA-ATPase domain"/>
    <property type="match status" value="1"/>
</dbReference>
<feature type="compositionally biased region" description="Polar residues" evidence="5">
    <location>
        <begin position="48"/>
        <end position="62"/>
    </location>
</feature>
<dbReference type="GO" id="GO:0003682">
    <property type="term" value="F:chromatin binding"/>
    <property type="evidence" value="ECO:0007669"/>
    <property type="project" value="TreeGrafter"/>
</dbReference>
<feature type="compositionally biased region" description="Polar residues" evidence="5">
    <location>
        <begin position="219"/>
        <end position="233"/>
    </location>
</feature>
<feature type="compositionally biased region" description="Basic and acidic residues" evidence="5">
    <location>
        <begin position="96"/>
        <end position="109"/>
    </location>
</feature>
<sequence>MVSDTRSSRKVKEADGNSSKKNINVRKDSPLRRSVEANVSGVRRSARETSSSRQMTPSPQSMRKSKRLDKGMPPLTPPVKRKSERLEKYSTPSSLRRSDRTELDPEAVGKKRKKMNARTFKALFKRQRIEEIMPDGDGKLEEQDTLHHICSDDGRGIGSEPTGNGLILKGSHADKNSGVNVDSSLRDNVSDEPSQKNSQSSSGVRETFLYSERSPTIFSSTKNVDAPESESSTCLGRSRDCSGSSDSSEKYLHPKEGTLSSLAKCENCNLMGTCVLCSKHRRVGYDSPEQELCSCSSMVHSELGSFCTCKDRNDHGARLHQNLLKDPTADTYWWRSVEILKWMVVEMCVHYATKMASSCGFYTSHAFADCEVEGRLDCAGSFVRERPIKDKVYIASSAVISVCNFEWLVKWRGLSYEHATWELDNASFLSSSLGQNLMKNYEIRHRKAKLQVNQGDKGSISKLPELPVSGSHVNDNVLKNVNKLRECLFKCQNAVIFDDQERAMTVTSFIESMNESTRPFLIVTASGSLSQWEAEFAQLVPSVDVVVYNGNKDTRKGIRASEFYEEGGQVMLQVLLSSAEAVLEDLDILGSIRWEAL</sequence>
<reference evidence="7" key="2">
    <citation type="journal article" date="2024" name="Plant">
        <title>Genomic evolution and insights into agronomic trait innovations of Sesamum species.</title>
        <authorList>
            <person name="Miao H."/>
            <person name="Wang L."/>
            <person name="Qu L."/>
            <person name="Liu H."/>
            <person name="Sun Y."/>
            <person name="Le M."/>
            <person name="Wang Q."/>
            <person name="Wei S."/>
            <person name="Zheng Y."/>
            <person name="Lin W."/>
            <person name="Duan Y."/>
            <person name="Cao H."/>
            <person name="Xiong S."/>
            <person name="Wang X."/>
            <person name="Wei L."/>
            <person name="Li C."/>
            <person name="Ma Q."/>
            <person name="Ju M."/>
            <person name="Zhao R."/>
            <person name="Li G."/>
            <person name="Mu C."/>
            <person name="Tian Q."/>
            <person name="Mei H."/>
            <person name="Zhang T."/>
            <person name="Gao T."/>
            <person name="Zhang H."/>
        </authorList>
    </citation>
    <scope>NUCLEOTIDE SEQUENCE</scope>
    <source>
        <strain evidence="7">G02</strain>
    </source>
</reference>
<evidence type="ECO:0000256" key="4">
    <source>
        <dbReference type="ARBA" id="ARBA00023242"/>
    </source>
</evidence>
<gene>
    <name evidence="7" type="ORF">Sradi_1636000</name>
</gene>
<dbReference type="GO" id="GO:0005524">
    <property type="term" value="F:ATP binding"/>
    <property type="evidence" value="ECO:0007669"/>
    <property type="project" value="UniProtKB-KW"/>
</dbReference>
<keyword evidence="3" id="KW-0067">ATP-binding</keyword>
<dbReference type="EMBL" id="JACGWJ010000006">
    <property type="protein sequence ID" value="KAL0414343.1"/>
    <property type="molecule type" value="Genomic_DNA"/>
</dbReference>
<evidence type="ECO:0000256" key="5">
    <source>
        <dbReference type="SAM" id="MobiDB-lite"/>
    </source>
</evidence>
<dbReference type="GO" id="GO:0140658">
    <property type="term" value="F:ATP-dependent chromatin remodeler activity"/>
    <property type="evidence" value="ECO:0007669"/>
    <property type="project" value="TreeGrafter"/>
</dbReference>
<dbReference type="PROSITE" id="PS50013">
    <property type="entry name" value="CHROMO_2"/>
    <property type="match status" value="1"/>
</dbReference>
<dbReference type="GO" id="GO:0003677">
    <property type="term" value="F:DNA binding"/>
    <property type="evidence" value="ECO:0007669"/>
    <property type="project" value="TreeGrafter"/>
</dbReference>
<feature type="compositionally biased region" description="Polar residues" evidence="5">
    <location>
        <begin position="190"/>
        <end position="204"/>
    </location>
</feature>
<evidence type="ECO:0000256" key="3">
    <source>
        <dbReference type="ARBA" id="ARBA00022840"/>
    </source>
</evidence>
<dbReference type="InterPro" id="IPR000953">
    <property type="entry name" value="Chromo/chromo_shadow_dom"/>
</dbReference>
<dbReference type="PANTHER" id="PTHR45623:SF13">
    <property type="entry name" value="HELICASE PROTEIN MOM1"/>
    <property type="match status" value="1"/>
</dbReference>
<protein>
    <submittedName>
        <fullName evidence="7">Protein let</fullName>
    </submittedName>
</protein>
<dbReference type="InterPro" id="IPR038718">
    <property type="entry name" value="SNF2-like_sf"/>
</dbReference>
<feature type="region of interest" description="Disordered" evidence="5">
    <location>
        <begin position="219"/>
        <end position="252"/>
    </location>
</feature>
<feature type="region of interest" description="Disordered" evidence="5">
    <location>
        <begin position="1"/>
        <end position="113"/>
    </location>
</feature>
<dbReference type="GO" id="GO:0016887">
    <property type="term" value="F:ATP hydrolysis activity"/>
    <property type="evidence" value="ECO:0007669"/>
    <property type="project" value="TreeGrafter"/>
</dbReference>
<dbReference type="InterPro" id="IPR016197">
    <property type="entry name" value="Chromo-like_dom_sf"/>
</dbReference>
<comment type="caution">
    <text evidence="7">The sequence shown here is derived from an EMBL/GenBank/DDBJ whole genome shotgun (WGS) entry which is preliminary data.</text>
</comment>
<organism evidence="7">
    <name type="scientific">Sesamum radiatum</name>
    <name type="common">Black benniseed</name>
    <dbReference type="NCBI Taxonomy" id="300843"/>
    <lineage>
        <taxon>Eukaryota</taxon>
        <taxon>Viridiplantae</taxon>
        <taxon>Streptophyta</taxon>
        <taxon>Embryophyta</taxon>
        <taxon>Tracheophyta</taxon>
        <taxon>Spermatophyta</taxon>
        <taxon>Magnoliopsida</taxon>
        <taxon>eudicotyledons</taxon>
        <taxon>Gunneridae</taxon>
        <taxon>Pentapetalae</taxon>
        <taxon>asterids</taxon>
        <taxon>lamiids</taxon>
        <taxon>Lamiales</taxon>
        <taxon>Pedaliaceae</taxon>
        <taxon>Sesamum</taxon>
    </lineage>
</organism>
<dbReference type="AlphaFoldDB" id="A0AAW2UB09"/>
<keyword evidence="2" id="KW-0547">Nucleotide-binding</keyword>
<dbReference type="InterPro" id="IPR000330">
    <property type="entry name" value="SNF2_N"/>
</dbReference>
<keyword evidence="4" id="KW-0539">Nucleus</keyword>
<feature type="compositionally biased region" description="Basic and acidic residues" evidence="5">
    <location>
        <begin position="25"/>
        <end position="35"/>
    </location>
</feature>
<dbReference type="GO" id="GO:0000785">
    <property type="term" value="C:chromatin"/>
    <property type="evidence" value="ECO:0007669"/>
    <property type="project" value="TreeGrafter"/>
</dbReference>
<accession>A0AAW2UB09</accession>
<feature type="domain" description="Chromo" evidence="6">
    <location>
        <begin position="382"/>
        <end position="453"/>
    </location>
</feature>
<evidence type="ECO:0000256" key="2">
    <source>
        <dbReference type="ARBA" id="ARBA00022741"/>
    </source>
</evidence>
<evidence type="ECO:0000313" key="7">
    <source>
        <dbReference type="EMBL" id="KAL0414343.1"/>
    </source>
</evidence>